<feature type="transmembrane region" description="Helical" evidence="7">
    <location>
        <begin position="291"/>
        <end position="314"/>
    </location>
</feature>
<evidence type="ECO:0000256" key="2">
    <source>
        <dbReference type="ARBA" id="ARBA00022448"/>
    </source>
</evidence>
<dbReference type="EMBL" id="QXIR01000008">
    <property type="protein sequence ID" value="RIW35315.1"/>
    <property type="molecule type" value="Genomic_DNA"/>
</dbReference>
<feature type="transmembrane region" description="Helical" evidence="7">
    <location>
        <begin position="74"/>
        <end position="98"/>
    </location>
</feature>
<dbReference type="RefSeq" id="WP_119546360.1">
    <property type="nucleotide sequence ID" value="NZ_QXIR01000008.1"/>
</dbReference>
<name>A0A3A1R2K7_9BACI</name>
<feature type="transmembrane region" description="Helical" evidence="7">
    <location>
        <begin position="12"/>
        <end position="30"/>
    </location>
</feature>
<dbReference type="GO" id="GO:0005886">
    <property type="term" value="C:plasma membrane"/>
    <property type="evidence" value="ECO:0007669"/>
    <property type="project" value="UniProtKB-SubCell"/>
</dbReference>
<evidence type="ECO:0000256" key="1">
    <source>
        <dbReference type="ARBA" id="ARBA00004651"/>
    </source>
</evidence>
<sequence length="378" mass="40790">MERSTLRVEALLIIMAVFVACNIYTLIPIYEDVGSSISIAPEKVVFAGSVFTFCYAAGLFLFGSLSDLLGRKTIIVFGMGISALATAAVALSAGQWSLYITRGLQGFFLGSFAPAAFAYCYELFEAKKRTLLLALINSGFLAAGILGQIISDFLTEWFGWQIVFYFFSAVYGSLFLVGLSDLPAANLFAKKGFAIAAYFSILKKPQLLMCYGIVFLLLFSFVGYYETLSRFHPGTSGEMLAIRSAGLAGAILSIFTGFFINRYGETKTLFFSLGLGCASILPLLLSSGPFVYLLSSILFVSAISLLLPTIITFIGSSASEDRGKALSLYSFILLTGASLAPLVMMVLSHKESLYLLISVFAIQGIAGYFIGRSTTSKN</sequence>
<gene>
    <name evidence="9" type="ORF">D3H55_07925</name>
</gene>
<dbReference type="InterPro" id="IPR036259">
    <property type="entry name" value="MFS_trans_sf"/>
</dbReference>
<feature type="transmembrane region" description="Helical" evidence="7">
    <location>
        <begin position="45"/>
        <end position="62"/>
    </location>
</feature>
<keyword evidence="4 7" id="KW-0812">Transmembrane</keyword>
<evidence type="ECO:0000313" key="10">
    <source>
        <dbReference type="Proteomes" id="UP000265801"/>
    </source>
</evidence>
<dbReference type="PROSITE" id="PS50850">
    <property type="entry name" value="MFS"/>
    <property type="match status" value="1"/>
</dbReference>
<evidence type="ECO:0000313" key="9">
    <source>
        <dbReference type="EMBL" id="RIW35315.1"/>
    </source>
</evidence>
<dbReference type="InterPro" id="IPR020846">
    <property type="entry name" value="MFS_dom"/>
</dbReference>
<keyword evidence="3" id="KW-1003">Cell membrane</keyword>
<keyword evidence="10" id="KW-1185">Reference proteome</keyword>
<evidence type="ECO:0000256" key="4">
    <source>
        <dbReference type="ARBA" id="ARBA00022692"/>
    </source>
</evidence>
<feature type="transmembrane region" description="Helical" evidence="7">
    <location>
        <begin position="206"/>
        <end position="225"/>
    </location>
</feature>
<evidence type="ECO:0000259" key="8">
    <source>
        <dbReference type="PROSITE" id="PS50850"/>
    </source>
</evidence>
<feature type="transmembrane region" description="Helical" evidence="7">
    <location>
        <begin position="131"/>
        <end position="150"/>
    </location>
</feature>
<protein>
    <submittedName>
        <fullName evidence="9">MFS transporter</fullName>
    </submittedName>
</protein>
<feature type="transmembrane region" description="Helical" evidence="7">
    <location>
        <begin position="240"/>
        <end position="261"/>
    </location>
</feature>
<accession>A0A3A1R2K7</accession>
<evidence type="ECO:0000256" key="3">
    <source>
        <dbReference type="ARBA" id="ARBA00022475"/>
    </source>
</evidence>
<organism evidence="9 10">
    <name type="scientific">Bacillus salacetis</name>
    <dbReference type="NCBI Taxonomy" id="2315464"/>
    <lineage>
        <taxon>Bacteria</taxon>
        <taxon>Bacillati</taxon>
        <taxon>Bacillota</taxon>
        <taxon>Bacilli</taxon>
        <taxon>Bacillales</taxon>
        <taxon>Bacillaceae</taxon>
        <taxon>Bacillus</taxon>
    </lineage>
</organism>
<evidence type="ECO:0000256" key="5">
    <source>
        <dbReference type="ARBA" id="ARBA00022989"/>
    </source>
</evidence>
<feature type="transmembrane region" description="Helical" evidence="7">
    <location>
        <begin position="104"/>
        <end position="124"/>
    </location>
</feature>
<dbReference type="PROSITE" id="PS51257">
    <property type="entry name" value="PROKAR_LIPOPROTEIN"/>
    <property type="match status" value="1"/>
</dbReference>
<feature type="transmembrane region" description="Helical" evidence="7">
    <location>
        <begin position="326"/>
        <end position="347"/>
    </location>
</feature>
<dbReference type="InterPro" id="IPR011701">
    <property type="entry name" value="MFS"/>
</dbReference>
<dbReference type="SUPFAM" id="SSF103473">
    <property type="entry name" value="MFS general substrate transporter"/>
    <property type="match status" value="1"/>
</dbReference>
<dbReference type="Proteomes" id="UP000265801">
    <property type="component" value="Unassembled WGS sequence"/>
</dbReference>
<dbReference type="OrthoDB" id="9781156at2"/>
<comment type="subcellular location">
    <subcellularLocation>
        <location evidence="1">Cell membrane</location>
        <topology evidence="1">Multi-pass membrane protein</topology>
    </subcellularLocation>
</comment>
<comment type="caution">
    <text evidence="9">The sequence shown here is derived from an EMBL/GenBank/DDBJ whole genome shotgun (WGS) entry which is preliminary data.</text>
</comment>
<proteinExistence type="predicted"/>
<dbReference type="AlphaFoldDB" id="A0A3A1R2K7"/>
<keyword evidence="6 7" id="KW-0472">Membrane</keyword>
<keyword evidence="2" id="KW-0813">Transport</keyword>
<dbReference type="Gene3D" id="1.20.1250.20">
    <property type="entry name" value="MFS general substrate transporter like domains"/>
    <property type="match status" value="1"/>
</dbReference>
<evidence type="ECO:0000256" key="6">
    <source>
        <dbReference type="ARBA" id="ARBA00023136"/>
    </source>
</evidence>
<dbReference type="InterPro" id="IPR050189">
    <property type="entry name" value="MFS_Efflux_Transporters"/>
</dbReference>
<dbReference type="PANTHER" id="PTHR43124">
    <property type="entry name" value="PURINE EFFLUX PUMP PBUE"/>
    <property type="match status" value="1"/>
</dbReference>
<reference evidence="9 10" key="1">
    <citation type="submission" date="2018-09" db="EMBL/GenBank/DDBJ databases">
        <title>Bacillus saliacetes sp. nov., isolated from Thai shrimp paste (Ka-pi).</title>
        <authorList>
            <person name="Daroonpunt R."/>
            <person name="Tanasupawat S."/>
            <person name="Yiamsombut S."/>
        </authorList>
    </citation>
    <scope>NUCLEOTIDE SEQUENCE [LARGE SCALE GENOMIC DNA]</scope>
    <source>
        <strain evidence="9 10">SKP7-4</strain>
    </source>
</reference>
<dbReference type="GO" id="GO:0022857">
    <property type="term" value="F:transmembrane transporter activity"/>
    <property type="evidence" value="ECO:0007669"/>
    <property type="project" value="InterPro"/>
</dbReference>
<keyword evidence="5 7" id="KW-1133">Transmembrane helix</keyword>
<dbReference type="PANTHER" id="PTHR43124:SF3">
    <property type="entry name" value="CHLORAMPHENICOL EFFLUX PUMP RV0191"/>
    <property type="match status" value="1"/>
</dbReference>
<evidence type="ECO:0000256" key="7">
    <source>
        <dbReference type="SAM" id="Phobius"/>
    </source>
</evidence>
<feature type="transmembrane region" description="Helical" evidence="7">
    <location>
        <begin position="162"/>
        <end position="185"/>
    </location>
</feature>
<feature type="transmembrane region" description="Helical" evidence="7">
    <location>
        <begin position="268"/>
        <end position="285"/>
    </location>
</feature>
<feature type="transmembrane region" description="Helical" evidence="7">
    <location>
        <begin position="353"/>
        <end position="371"/>
    </location>
</feature>
<feature type="domain" description="Major facilitator superfamily (MFS) profile" evidence="8">
    <location>
        <begin position="1"/>
        <end position="375"/>
    </location>
</feature>
<dbReference type="Pfam" id="PF07690">
    <property type="entry name" value="MFS_1"/>
    <property type="match status" value="1"/>
</dbReference>